<sequence>MVATVDQFRLEVAADRGRPRAARAIGSASYNTRVTMGSMWGCAADRTTIFVGRRVDLVGGRGCAADCSGAAGSSMGTVVVVVWDGSEAKPEEPEEAMVTLLPPSRSRSGDTLTSRARRRLERPPLPLAASCTPAAASPRTRLSRPNAPASPGRPISLPRAPAAASRPPCARDRRRLRPLELPCPPSRSSSSPNGIRTRHGSHVGTGGVGIPRPSNGKNLCTCLYGSKHTSGNLMEQITSAWVGHLGRGKPPNRGNQGILQQLAQVSYLGQYSN</sequence>
<evidence type="ECO:0000313" key="2">
    <source>
        <dbReference type="EMBL" id="KQK07424.1"/>
    </source>
</evidence>
<evidence type="ECO:0000313" key="4">
    <source>
        <dbReference type="Proteomes" id="UP000008810"/>
    </source>
</evidence>
<dbReference type="AlphaFoldDB" id="A0A0Q3G7T2"/>
<name>A0A0Q3G7T2_BRADI</name>
<proteinExistence type="predicted"/>
<reference evidence="3" key="3">
    <citation type="submission" date="2018-08" db="UniProtKB">
        <authorList>
            <consortium name="EnsemblPlants"/>
        </authorList>
    </citation>
    <scope>IDENTIFICATION</scope>
    <source>
        <strain evidence="3">cv. Bd21</strain>
    </source>
</reference>
<feature type="region of interest" description="Disordered" evidence="1">
    <location>
        <begin position="101"/>
        <end position="210"/>
    </location>
</feature>
<organism evidence="2">
    <name type="scientific">Brachypodium distachyon</name>
    <name type="common">Purple false brome</name>
    <name type="synonym">Trachynia distachya</name>
    <dbReference type="NCBI Taxonomy" id="15368"/>
    <lineage>
        <taxon>Eukaryota</taxon>
        <taxon>Viridiplantae</taxon>
        <taxon>Streptophyta</taxon>
        <taxon>Embryophyta</taxon>
        <taxon>Tracheophyta</taxon>
        <taxon>Spermatophyta</taxon>
        <taxon>Magnoliopsida</taxon>
        <taxon>Liliopsida</taxon>
        <taxon>Poales</taxon>
        <taxon>Poaceae</taxon>
        <taxon>BOP clade</taxon>
        <taxon>Pooideae</taxon>
        <taxon>Stipodae</taxon>
        <taxon>Brachypodieae</taxon>
        <taxon>Brachypodium</taxon>
    </lineage>
</organism>
<feature type="compositionally biased region" description="Low complexity" evidence="1">
    <location>
        <begin position="153"/>
        <end position="168"/>
    </location>
</feature>
<evidence type="ECO:0000256" key="1">
    <source>
        <dbReference type="SAM" id="MobiDB-lite"/>
    </source>
</evidence>
<dbReference type="EnsemblPlants" id="KQK07424">
    <property type="protein sequence ID" value="KQK07424"/>
    <property type="gene ID" value="BRADI_2g35282v3"/>
</dbReference>
<feature type="compositionally biased region" description="Polar residues" evidence="1">
    <location>
        <begin position="105"/>
        <end position="114"/>
    </location>
</feature>
<dbReference type="Proteomes" id="UP000008810">
    <property type="component" value="Chromosome 2"/>
</dbReference>
<protein>
    <submittedName>
        <fullName evidence="2 3">Uncharacterized protein</fullName>
    </submittedName>
</protein>
<dbReference type="InParanoid" id="A0A0Q3G7T2"/>
<accession>A0A0Q3G7T2</accession>
<reference evidence="2 3" key="1">
    <citation type="journal article" date="2010" name="Nature">
        <title>Genome sequencing and analysis of the model grass Brachypodium distachyon.</title>
        <authorList>
            <consortium name="International Brachypodium Initiative"/>
        </authorList>
    </citation>
    <scope>NUCLEOTIDE SEQUENCE [LARGE SCALE GENOMIC DNA]</scope>
    <source>
        <strain evidence="2 3">Bd21</strain>
    </source>
</reference>
<gene>
    <name evidence="2" type="ORF">BRADI_2g35282v3</name>
</gene>
<dbReference type="EMBL" id="CM000881">
    <property type="protein sequence ID" value="KQK07424.1"/>
    <property type="molecule type" value="Genomic_DNA"/>
</dbReference>
<keyword evidence="4" id="KW-1185">Reference proteome</keyword>
<evidence type="ECO:0000313" key="3">
    <source>
        <dbReference type="EnsemblPlants" id="KQK07424"/>
    </source>
</evidence>
<reference evidence="2" key="2">
    <citation type="submission" date="2017-06" db="EMBL/GenBank/DDBJ databases">
        <title>WGS assembly of Brachypodium distachyon.</title>
        <authorList>
            <consortium name="The International Brachypodium Initiative"/>
            <person name="Lucas S."/>
            <person name="Harmon-Smith M."/>
            <person name="Lail K."/>
            <person name="Tice H."/>
            <person name="Grimwood J."/>
            <person name="Bruce D."/>
            <person name="Barry K."/>
            <person name="Shu S."/>
            <person name="Lindquist E."/>
            <person name="Wang M."/>
            <person name="Pitluck S."/>
            <person name="Vogel J.P."/>
            <person name="Garvin D.F."/>
            <person name="Mockler T.C."/>
            <person name="Schmutz J."/>
            <person name="Rokhsar D."/>
            <person name="Bevan M.W."/>
        </authorList>
    </citation>
    <scope>NUCLEOTIDE SEQUENCE</scope>
    <source>
        <strain evidence="2">Bd21</strain>
    </source>
</reference>
<dbReference type="Gramene" id="KQK07424">
    <property type="protein sequence ID" value="KQK07424"/>
    <property type="gene ID" value="BRADI_2g35282v3"/>
</dbReference>